<comment type="similarity">
    <text evidence="3">Belongs to the SKA2 family.</text>
</comment>
<dbReference type="Proteomes" id="UP000677803">
    <property type="component" value="Unassembled WGS sequence"/>
</dbReference>
<dbReference type="GO" id="GO:0051301">
    <property type="term" value="P:cell division"/>
    <property type="evidence" value="ECO:0007669"/>
    <property type="project" value="UniProtKB-KW"/>
</dbReference>
<sequence>METTVEKLEAMFLKSEADLEYTERRLRLDFINSTAENGYSAEENMAVMLETLKKIKAKHCALWGDVRETARAQRESMDSIRNNLNTVMDLISLCHQSSDFQAVSLTESEQESAALLASAVPPAEASPVKGACGAQYSKGDHPTWRT</sequence>
<evidence type="ECO:0000256" key="13">
    <source>
        <dbReference type="ARBA" id="ARBA00029651"/>
    </source>
</evidence>
<keyword evidence="4" id="KW-0158">Chromosome</keyword>
<evidence type="ECO:0000256" key="5">
    <source>
        <dbReference type="ARBA" id="ARBA00022490"/>
    </source>
</evidence>
<reference evidence="15" key="1">
    <citation type="submission" date="2021-05" db="EMBL/GenBank/DDBJ databases">
        <authorList>
            <person name="Tigano A."/>
        </authorList>
    </citation>
    <scope>NUCLEOTIDE SEQUENCE</scope>
</reference>
<proteinExistence type="inferred from homology"/>
<feature type="domain" description="Ska2 N-terminal" evidence="14">
    <location>
        <begin position="2"/>
        <end position="116"/>
    </location>
</feature>
<evidence type="ECO:0000256" key="11">
    <source>
        <dbReference type="ARBA" id="ARBA00023306"/>
    </source>
</evidence>
<dbReference type="GO" id="GO:0000278">
    <property type="term" value="P:mitotic cell cycle"/>
    <property type="evidence" value="ECO:0007669"/>
    <property type="project" value="TreeGrafter"/>
</dbReference>
<dbReference type="GO" id="GO:0008017">
    <property type="term" value="F:microtubule binding"/>
    <property type="evidence" value="ECO:0007669"/>
    <property type="project" value="InterPro"/>
</dbReference>
<evidence type="ECO:0000256" key="7">
    <source>
        <dbReference type="ARBA" id="ARBA00022701"/>
    </source>
</evidence>
<keyword evidence="9" id="KW-0995">Kinetochore</keyword>
<evidence type="ECO:0000256" key="1">
    <source>
        <dbReference type="ARBA" id="ARBA00004186"/>
    </source>
</evidence>
<evidence type="ECO:0000256" key="2">
    <source>
        <dbReference type="ARBA" id="ARBA00004629"/>
    </source>
</evidence>
<name>A0A8S4AM88_9TELE</name>
<dbReference type="InterPro" id="IPR042091">
    <property type="entry name" value="Ska2_N"/>
</dbReference>
<keyword evidence="6" id="KW-0132">Cell division</keyword>
<accession>A0A8S4AM88</accession>
<keyword evidence="10" id="KW-0206">Cytoskeleton</keyword>
<dbReference type="GO" id="GO:0000940">
    <property type="term" value="C:outer kinetochore"/>
    <property type="evidence" value="ECO:0007669"/>
    <property type="project" value="InterPro"/>
</dbReference>
<keyword evidence="16" id="KW-1185">Reference proteome</keyword>
<keyword evidence="7" id="KW-0493">Microtubule</keyword>
<dbReference type="PANTHER" id="PTHR32017">
    <property type="entry name" value="SPINDLE AND KINETOCHORE-ASSOCIATED PROTEIN 2"/>
    <property type="match status" value="1"/>
</dbReference>
<gene>
    <name evidence="15" type="ORF">MMEN_LOCUS4756</name>
</gene>
<evidence type="ECO:0000256" key="10">
    <source>
        <dbReference type="ARBA" id="ARBA00023212"/>
    </source>
</evidence>
<protein>
    <recommendedName>
        <fullName evidence="13">Protein FAM33A</fullName>
    </recommendedName>
</protein>
<dbReference type="OrthoDB" id="193920at2759"/>
<dbReference type="InterPro" id="IPR026762">
    <property type="entry name" value="Ska2"/>
</dbReference>
<organism evidence="15 16">
    <name type="scientific">Menidia menidia</name>
    <name type="common">Atlantic silverside</name>
    <dbReference type="NCBI Taxonomy" id="238744"/>
    <lineage>
        <taxon>Eukaryota</taxon>
        <taxon>Metazoa</taxon>
        <taxon>Chordata</taxon>
        <taxon>Craniata</taxon>
        <taxon>Vertebrata</taxon>
        <taxon>Euteleostomi</taxon>
        <taxon>Actinopterygii</taxon>
        <taxon>Neopterygii</taxon>
        <taxon>Teleostei</taxon>
        <taxon>Neoteleostei</taxon>
        <taxon>Acanthomorphata</taxon>
        <taxon>Ovalentaria</taxon>
        <taxon>Atherinomorphae</taxon>
        <taxon>Atheriniformes</taxon>
        <taxon>Atherinopsidae</taxon>
        <taxon>Menidiinae</taxon>
        <taxon>Menidia</taxon>
    </lineage>
</organism>
<keyword evidence="11" id="KW-0131">Cell cycle</keyword>
<dbReference type="Gene3D" id="6.10.250.1380">
    <property type="match status" value="1"/>
</dbReference>
<evidence type="ECO:0000256" key="8">
    <source>
        <dbReference type="ARBA" id="ARBA00022776"/>
    </source>
</evidence>
<dbReference type="GO" id="GO:0007059">
    <property type="term" value="P:chromosome segregation"/>
    <property type="evidence" value="ECO:0007669"/>
    <property type="project" value="InterPro"/>
</dbReference>
<dbReference type="GO" id="GO:0005876">
    <property type="term" value="C:spindle microtubule"/>
    <property type="evidence" value="ECO:0007669"/>
    <property type="project" value="InterPro"/>
</dbReference>
<evidence type="ECO:0000259" key="14">
    <source>
        <dbReference type="Pfam" id="PF16740"/>
    </source>
</evidence>
<dbReference type="AlphaFoldDB" id="A0A8S4AM88"/>
<dbReference type="EMBL" id="CAJRST010004446">
    <property type="protein sequence ID" value="CAG5870166.1"/>
    <property type="molecule type" value="Genomic_DNA"/>
</dbReference>
<keyword evidence="8" id="KW-0498">Mitosis</keyword>
<evidence type="ECO:0000256" key="3">
    <source>
        <dbReference type="ARBA" id="ARBA00010684"/>
    </source>
</evidence>
<comment type="subcellular location">
    <subcellularLocation>
        <location evidence="2">Chromosome</location>
        <location evidence="2">Centromere</location>
        <location evidence="2">Kinetochore</location>
    </subcellularLocation>
    <subcellularLocation>
        <location evidence="1">Cytoplasm</location>
        <location evidence="1">Cytoskeleton</location>
        <location evidence="1">Spindle</location>
    </subcellularLocation>
</comment>
<keyword evidence="5" id="KW-0963">Cytoplasm</keyword>
<dbReference type="Pfam" id="PF16740">
    <property type="entry name" value="SKA2"/>
    <property type="match status" value="1"/>
</dbReference>
<evidence type="ECO:0000256" key="6">
    <source>
        <dbReference type="ARBA" id="ARBA00022618"/>
    </source>
</evidence>
<evidence type="ECO:0000313" key="15">
    <source>
        <dbReference type="EMBL" id="CAG5870166.1"/>
    </source>
</evidence>
<evidence type="ECO:0000256" key="12">
    <source>
        <dbReference type="ARBA" id="ARBA00023328"/>
    </source>
</evidence>
<comment type="caution">
    <text evidence="15">The sequence shown here is derived from an EMBL/GenBank/DDBJ whole genome shotgun (WGS) entry which is preliminary data.</text>
</comment>
<evidence type="ECO:0000256" key="9">
    <source>
        <dbReference type="ARBA" id="ARBA00022838"/>
    </source>
</evidence>
<keyword evidence="12" id="KW-0137">Centromere</keyword>
<dbReference type="PANTHER" id="PTHR32017:SF3">
    <property type="entry name" value="SPINDLE AND KINETOCHORE-ASSOCIATED PROTEIN 2"/>
    <property type="match status" value="1"/>
</dbReference>
<evidence type="ECO:0000256" key="4">
    <source>
        <dbReference type="ARBA" id="ARBA00022454"/>
    </source>
</evidence>
<evidence type="ECO:0000313" key="16">
    <source>
        <dbReference type="Proteomes" id="UP000677803"/>
    </source>
</evidence>